<comment type="pathway">
    <text evidence="12">Glycan biosynthesis.</text>
</comment>
<dbReference type="GO" id="GO:0071972">
    <property type="term" value="F:peptidoglycan L,D-transpeptidase activity"/>
    <property type="evidence" value="ECO:0007669"/>
    <property type="project" value="TreeGrafter"/>
</dbReference>
<dbReference type="Gene3D" id="2.60.40.3710">
    <property type="match status" value="1"/>
</dbReference>
<evidence type="ECO:0000313" key="16">
    <source>
        <dbReference type="Proteomes" id="UP000664167"/>
    </source>
</evidence>
<dbReference type="GO" id="GO:0005576">
    <property type="term" value="C:extracellular region"/>
    <property type="evidence" value="ECO:0007669"/>
    <property type="project" value="TreeGrafter"/>
</dbReference>
<dbReference type="InterPro" id="IPR050979">
    <property type="entry name" value="LD-transpeptidase"/>
</dbReference>
<evidence type="ECO:0000256" key="4">
    <source>
        <dbReference type="ARBA" id="ARBA00022729"/>
    </source>
</evidence>
<evidence type="ECO:0000313" key="15">
    <source>
        <dbReference type="EMBL" id="MBO0514246.1"/>
    </source>
</evidence>
<keyword evidence="6 13" id="KW-0573">Peptidoglycan synthesis</keyword>
<keyword evidence="9" id="KW-0449">Lipoprotein</keyword>
<comment type="caution">
    <text evidence="15">The sequence shown here is derived from an EMBL/GenBank/DDBJ whole genome shotgun (WGS) entry which is preliminary data.</text>
</comment>
<evidence type="ECO:0000256" key="10">
    <source>
        <dbReference type="ARBA" id="ARBA00023315"/>
    </source>
</evidence>
<keyword evidence="10" id="KW-0012">Acyltransferase</keyword>
<comment type="pathway">
    <text evidence="1 13">Cell wall biogenesis; peptidoglycan biosynthesis.</text>
</comment>
<keyword evidence="8" id="KW-0564">Palmitate</keyword>
<feature type="domain" description="L,D-TPase catalytic" evidence="14">
    <location>
        <begin position="233"/>
        <end position="364"/>
    </location>
</feature>
<dbReference type="Gene3D" id="2.60.40.3780">
    <property type="match status" value="1"/>
</dbReference>
<accession>A0A939JFK8</accession>
<keyword evidence="5 13" id="KW-0133">Cell shape</keyword>
<dbReference type="GO" id="GO:0018104">
    <property type="term" value="P:peptidoglycan-protein cross-linking"/>
    <property type="evidence" value="ECO:0007669"/>
    <property type="project" value="TreeGrafter"/>
</dbReference>
<dbReference type="CDD" id="cd13432">
    <property type="entry name" value="LDT_IgD_like_2"/>
    <property type="match status" value="1"/>
</dbReference>
<evidence type="ECO:0000256" key="2">
    <source>
        <dbReference type="ARBA" id="ARBA00022475"/>
    </source>
</evidence>
<sequence>MLAVPVAAVMALAGCSGGSGGGGSATAGVTKSSAPKAAISLTPKNGATGIGIGAGAVKASVAEGKLTSVTLSDPGTGLSVPGTTDASKTSWKSSRALDRGTKYTLTAKAEDSDGKSATRVSRFTTVSKANSAIAYYTPENNSNVGVGMEVSFKLDKPVTDKKAVESAVTITSSTGQQAVGHWFGTQRLDFRPQEYWTAGSTVKVAFDLDGVEVSQGVYGVQNKSFTFTVDRKQVSTVDAATHQMTVVRDGATLKTIPVSTGSPKYPTWNGIMAIEEQFEQTKMDSTTVGLGDEYDIPDVPHAQRLTTSGTFIHGNYWSDPSIFGSENTSHGCIGLQDVQGGGDSSAPGAWFYSNSLLGDLVVVKNSAGGGDVAADNGLNGWNLSWATWTAGSALSQPGTRTGTQSGTT</sequence>
<keyword evidence="11 13" id="KW-0961">Cell wall biogenesis/degradation</keyword>
<dbReference type="InterPro" id="IPR041280">
    <property type="entry name" value="Big_10"/>
</dbReference>
<evidence type="ECO:0000256" key="8">
    <source>
        <dbReference type="ARBA" id="ARBA00023139"/>
    </source>
</evidence>
<keyword evidence="4" id="KW-0732">Signal</keyword>
<proteinExistence type="predicted"/>
<dbReference type="EMBL" id="JAFLRJ010000190">
    <property type="protein sequence ID" value="MBO0514246.1"/>
    <property type="molecule type" value="Genomic_DNA"/>
</dbReference>
<evidence type="ECO:0000259" key="14">
    <source>
        <dbReference type="PROSITE" id="PS52029"/>
    </source>
</evidence>
<dbReference type="SUPFAM" id="SSF141523">
    <property type="entry name" value="L,D-transpeptidase catalytic domain-like"/>
    <property type="match status" value="1"/>
</dbReference>
<dbReference type="PANTHER" id="PTHR30582">
    <property type="entry name" value="L,D-TRANSPEPTIDASE"/>
    <property type="match status" value="1"/>
</dbReference>
<dbReference type="GO" id="GO:0071555">
    <property type="term" value="P:cell wall organization"/>
    <property type="evidence" value="ECO:0007669"/>
    <property type="project" value="UniProtKB-UniRule"/>
</dbReference>
<evidence type="ECO:0000256" key="6">
    <source>
        <dbReference type="ARBA" id="ARBA00022984"/>
    </source>
</evidence>
<gene>
    <name evidence="15" type="ORF">J0695_20940</name>
</gene>
<dbReference type="FunFam" id="2.40.440.10:FF:000005">
    <property type="entry name" value="L,D-transpeptidase 2"/>
    <property type="match status" value="1"/>
</dbReference>
<dbReference type="AlphaFoldDB" id="A0A939JFK8"/>
<keyword evidence="7" id="KW-0472">Membrane</keyword>
<name>A0A939JFK8_9ACTN</name>
<evidence type="ECO:0000256" key="12">
    <source>
        <dbReference type="ARBA" id="ARBA00060592"/>
    </source>
</evidence>
<dbReference type="PROSITE" id="PS52029">
    <property type="entry name" value="LD_TPASE"/>
    <property type="match status" value="1"/>
</dbReference>
<dbReference type="Gene3D" id="2.40.440.10">
    <property type="entry name" value="L,D-transpeptidase catalytic domain-like"/>
    <property type="match status" value="1"/>
</dbReference>
<keyword evidence="3" id="KW-0808">Transferase</keyword>
<reference evidence="15" key="1">
    <citation type="submission" date="2021-03" db="EMBL/GenBank/DDBJ databases">
        <title>Streptomyces poriferae sp. nov., a novel marine sponge-derived Actinobacteria species with anti-MRSA activity.</title>
        <authorList>
            <person name="Sandoval-Powers M."/>
            <person name="Kralova S."/>
            <person name="Nguyen G.-S."/>
            <person name="Fawwal D."/>
            <person name="Degnes K."/>
            <person name="Klinkenberg G."/>
            <person name="Sletta H."/>
            <person name="Wentzel A."/>
            <person name="Liles M.R."/>
        </authorList>
    </citation>
    <scope>NUCLEOTIDE SEQUENCE</scope>
    <source>
        <strain evidence="15">DSM 41794</strain>
    </source>
</reference>
<dbReference type="Pfam" id="PF03734">
    <property type="entry name" value="YkuD"/>
    <property type="match status" value="1"/>
</dbReference>
<keyword evidence="16" id="KW-1185">Reference proteome</keyword>
<evidence type="ECO:0000256" key="13">
    <source>
        <dbReference type="PROSITE-ProRule" id="PRU01373"/>
    </source>
</evidence>
<evidence type="ECO:0000256" key="9">
    <source>
        <dbReference type="ARBA" id="ARBA00023288"/>
    </source>
</evidence>
<keyword evidence="2" id="KW-1003">Cell membrane</keyword>
<evidence type="ECO:0000256" key="7">
    <source>
        <dbReference type="ARBA" id="ARBA00023136"/>
    </source>
</evidence>
<organism evidence="15 16">
    <name type="scientific">Streptomyces beijiangensis</name>
    <dbReference type="NCBI Taxonomy" id="163361"/>
    <lineage>
        <taxon>Bacteria</taxon>
        <taxon>Bacillati</taxon>
        <taxon>Actinomycetota</taxon>
        <taxon>Actinomycetes</taxon>
        <taxon>Kitasatosporales</taxon>
        <taxon>Streptomycetaceae</taxon>
        <taxon>Streptomyces</taxon>
    </lineage>
</organism>
<dbReference type="GO" id="GO:0016746">
    <property type="term" value="F:acyltransferase activity"/>
    <property type="evidence" value="ECO:0007669"/>
    <property type="project" value="UniProtKB-KW"/>
</dbReference>
<dbReference type="PANTHER" id="PTHR30582:SF2">
    <property type="entry name" value="L,D-TRANSPEPTIDASE YCIB-RELATED"/>
    <property type="match status" value="1"/>
</dbReference>
<dbReference type="Proteomes" id="UP000664167">
    <property type="component" value="Unassembled WGS sequence"/>
</dbReference>
<evidence type="ECO:0000256" key="5">
    <source>
        <dbReference type="ARBA" id="ARBA00022960"/>
    </source>
</evidence>
<dbReference type="RefSeq" id="WP_206963653.1">
    <property type="nucleotide sequence ID" value="NZ_BAAAJJ010000002.1"/>
</dbReference>
<dbReference type="InterPro" id="IPR038063">
    <property type="entry name" value="Transpep_catalytic_dom"/>
</dbReference>
<dbReference type="GO" id="GO:0008360">
    <property type="term" value="P:regulation of cell shape"/>
    <property type="evidence" value="ECO:0007669"/>
    <property type="project" value="UniProtKB-UniRule"/>
</dbReference>
<dbReference type="CDD" id="cd16913">
    <property type="entry name" value="YkuD_like"/>
    <property type="match status" value="1"/>
</dbReference>
<evidence type="ECO:0000256" key="3">
    <source>
        <dbReference type="ARBA" id="ARBA00022679"/>
    </source>
</evidence>
<feature type="active site" description="Proton donor/acceptor" evidence="13">
    <location>
        <position position="313"/>
    </location>
</feature>
<evidence type="ECO:0000256" key="11">
    <source>
        <dbReference type="ARBA" id="ARBA00023316"/>
    </source>
</evidence>
<feature type="active site" description="Nucleophile" evidence="13">
    <location>
        <position position="332"/>
    </location>
</feature>
<dbReference type="InterPro" id="IPR005490">
    <property type="entry name" value="LD_TPept_cat_dom"/>
</dbReference>
<evidence type="ECO:0000256" key="1">
    <source>
        <dbReference type="ARBA" id="ARBA00004752"/>
    </source>
</evidence>
<dbReference type="Pfam" id="PF17964">
    <property type="entry name" value="Big_10"/>
    <property type="match status" value="1"/>
</dbReference>
<protein>
    <submittedName>
        <fullName evidence="15">L,D-transpeptidase family protein</fullName>
    </submittedName>
</protein>